<keyword evidence="1" id="KW-0472">Membrane</keyword>
<evidence type="ECO:0000256" key="1">
    <source>
        <dbReference type="SAM" id="Phobius"/>
    </source>
</evidence>
<reference evidence="2 3" key="1">
    <citation type="submission" date="2017-09" db="EMBL/GenBank/DDBJ databases">
        <title>Bacterial strain isolated from the female urinary microbiota.</title>
        <authorList>
            <person name="Thomas-White K."/>
            <person name="Kumar N."/>
            <person name="Forster S."/>
            <person name="Putonti C."/>
            <person name="Lawley T."/>
            <person name="Wolfe A.J."/>
        </authorList>
    </citation>
    <scope>NUCLEOTIDE SEQUENCE [LARGE SCALE GENOMIC DNA]</scope>
    <source>
        <strain evidence="2 3">UMB0834</strain>
    </source>
</reference>
<accession>A0A2N6QHE1</accession>
<dbReference type="RefSeq" id="WP_070504498.1">
    <property type="nucleotide sequence ID" value="NZ_JAASJD010000003.1"/>
</dbReference>
<dbReference type="AlphaFoldDB" id="A0A2N6QHE1"/>
<feature type="transmembrane region" description="Helical" evidence="1">
    <location>
        <begin position="115"/>
        <end position="141"/>
    </location>
</feature>
<sequence length="175" mass="20834">MKKIWVLIEKYLLFIFFVLYSLIYWFLGHNNILNSVFKLIIDKRNDVLVNVASIFIGMYISILLIYPSYMIGGGLDKLSKKNYLISIRYIIIGLLISFVYILYSVLDGLFFESVFIHSLILLMMFLSCIRVSLFVVVWLLYDILNKKMKENKDVDYNKRVYERLKNIEEVLKKKK</sequence>
<evidence type="ECO:0000313" key="3">
    <source>
        <dbReference type="Proteomes" id="UP000235748"/>
    </source>
</evidence>
<feature type="transmembrane region" description="Helical" evidence="1">
    <location>
        <begin position="83"/>
        <end position="103"/>
    </location>
</feature>
<organism evidence="2 3">
    <name type="scientific">Staphylococcus pettenkoferi</name>
    <dbReference type="NCBI Taxonomy" id="170573"/>
    <lineage>
        <taxon>Bacteria</taxon>
        <taxon>Bacillati</taxon>
        <taxon>Bacillota</taxon>
        <taxon>Bacilli</taxon>
        <taxon>Bacillales</taxon>
        <taxon>Staphylococcaceae</taxon>
        <taxon>Staphylococcus</taxon>
    </lineage>
</organism>
<evidence type="ECO:0000313" key="2">
    <source>
        <dbReference type="EMBL" id="PMC19003.1"/>
    </source>
</evidence>
<keyword evidence="1" id="KW-0812">Transmembrane</keyword>
<dbReference type="Proteomes" id="UP000235748">
    <property type="component" value="Unassembled WGS sequence"/>
</dbReference>
<gene>
    <name evidence="2" type="ORF">CJ235_06970</name>
</gene>
<feature type="transmembrane region" description="Helical" evidence="1">
    <location>
        <begin position="47"/>
        <end position="71"/>
    </location>
</feature>
<keyword evidence="1" id="KW-1133">Transmembrane helix</keyword>
<protein>
    <submittedName>
        <fullName evidence="2">Uncharacterized protein</fullName>
    </submittedName>
</protein>
<name>A0A2N6QHE1_9STAP</name>
<feature type="transmembrane region" description="Helical" evidence="1">
    <location>
        <begin position="7"/>
        <end position="27"/>
    </location>
</feature>
<proteinExistence type="predicted"/>
<dbReference type="EMBL" id="PNGG01000003">
    <property type="protein sequence ID" value="PMC19003.1"/>
    <property type="molecule type" value="Genomic_DNA"/>
</dbReference>
<comment type="caution">
    <text evidence="2">The sequence shown here is derived from an EMBL/GenBank/DDBJ whole genome shotgun (WGS) entry which is preliminary data.</text>
</comment>